<dbReference type="OrthoDB" id="161492at2759"/>
<evidence type="ECO:0000313" key="2">
    <source>
        <dbReference type="Proteomes" id="UP001165121"/>
    </source>
</evidence>
<organism evidence="1 2">
    <name type="scientific">Phytophthora fragariaefolia</name>
    <dbReference type="NCBI Taxonomy" id="1490495"/>
    <lineage>
        <taxon>Eukaryota</taxon>
        <taxon>Sar</taxon>
        <taxon>Stramenopiles</taxon>
        <taxon>Oomycota</taxon>
        <taxon>Peronosporomycetes</taxon>
        <taxon>Peronosporales</taxon>
        <taxon>Peronosporaceae</taxon>
        <taxon>Phytophthora</taxon>
    </lineage>
</organism>
<comment type="caution">
    <text evidence="1">The sequence shown here is derived from an EMBL/GenBank/DDBJ whole genome shotgun (WGS) entry which is preliminary data.</text>
</comment>
<keyword evidence="2" id="KW-1185">Reference proteome</keyword>
<accession>A0A9W6X3G7</accession>
<dbReference type="Proteomes" id="UP001165121">
    <property type="component" value="Unassembled WGS sequence"/>
</dbReference>
<protein>
    <submittedName>
        <fullName evidence="1">Unnamed protein product</fullName>
    </submittedName>
</protein>
<name>A0A9W6X3G7_9STRA</name>
<gene>
    <name evidence="1" type="ORF">Pfra01_000639000</name>
</gene>
<dbReference type="EMBL" id="BSXT01000542">
    <property type="protein sequence ID" value="GMF29654.1"/>
    <property type="molecule type" value="Genomic_DNA"/>
</dbReference>
<evidence type="ECO:0000313" key="1">
    <source>
        <dbReference type="EMBL" id="GMF29654.1"/>
    </source>
</evidence>
<dbReference type="AlphaFoldDB" id="A0A9W6X3G7"/>
<proteinExistence type="predicted"/>
<reference evidence="1" key="1">
    <citation type="submission" date="2023-04" db="EMBL/GenBank/DDBJ databases">
        <title>Phytophthora fragariaefolia NBRC 109709.</title>
        <authorList>
            <person name="Ichikawa N."/>
            <person name="Sato H."/>
            <person name="Tonouchi N."/>
        </authorList>
    </citation>
    <scope>NUCLEOTIDE SEQUENCE</scope>
    <source>
        <strain evidence="1">NBRC 109709</strain>
    </source>
</reference>
<sequence length="252" mass="29225">MILLLQCQQLQTQLEAERSLLRKLLGDSHLQLMALRDLLKAEHQLYLAHSSYFVVLKPLTPADCQNMISQAQEEVDMFLAAITLGHTRTVCEWLEKRFTPMGTFYTSIEKTFYHKSAQVVSTRTWRVLSREWEKLFSPGMNARSRLVQRIDDDNILFSQDFSASRMLPSDVEATEVVMMALISKKSTDTGYLIAHCGLRRDAVETEDLLKISPLDHQSEVWLEHFCWYVEIYYPKLMLLRTDGCPFHVSTKD</sequence>